<protein>
    <recommendedName>
        <fullName evidence="1">Cytosolic endo-beta-N-acetylglucosaminidase TIM barrel domain-containing protein</fullName>
    </recommendedName>
</protein>
<accession>A0A4U0VQB6</accession>
<comment type="caution">
    <text evidence="2">The sequence shown here is derived from an EMBL/GenBank/DDBJ whole genome shotgun (WGS) entry which is preliminary data.</text>
</comment>
<dbReference type="PANTHER" id="PTHR13246">
    <property type="entry name" value="ENDO BETA N-ACETYLGLUCOSAMINIDASE"/>
    <property type="match status" value="1"/>
</dbReference>
<dbReference type="OrthoDB" id="284473at2759"/>
<evidence type="ECO:0000313" key="3">
    <source>
        <dbReference type="Proteomes" id="UP000308768"/>
    </source>
</evidence>
<dbReference type="STRING" id="331657.A0A4U0VQB6"/>
<dbReference type="GO" id="GO:0005829">
    <property type="term" value="C:cytosol"/>
    <property type="evidence" value="ECO:0007669"/>
    <property type="project" value="UniProtKB-SubCell"/>
</dbReference>
<dbReference type="Gene3D" id="3.20.20.80">
    <property type="entry name" value="Glycosidases"/>
    <property type="match status" value="1"/>
</dbReference>
<dbReference type="GO" id="GO:0033925">
    <property type="term" value="F:mannosyl-glycoprotein endo-beta-N-acetylglucosaminidase activity"/>
    <property type="evidence" value="ECO:0007669"/>
    <property type="project" value="UniProtKB-EC"/>
</dbReference>
<name>A0A4U0VQB6_9PEZI</name>
<organism evidence="2 3">
    <name type="scientific">Cryomyces minteri</name>
    <dbReference type="NCBI Taxonomy" id="331657"/>
    <lineage>
        <taxon>Eukaryota</taxon>
        <taxon>Fungi</taxon>
        <taxon>Dikarya</taxon>
        <taxon>Ascomycota</taxon>
        <taxon>Pezizomycotina</taxon>
        <taxon>Dothideomycetes</taxon>
        <taxon>Dothideomycetes incertae sedis</taxon>
        <taxon>Cryomyces</taxon>
    </lineage>
</organism>
<gene>
    <name evidence="2" type="ORF">B0A49_11909</name>
</gene>
<keyword evidence="3" id="KW-1185">Reference proteome</keyword>
<sequence>MALCYGFDGWLINIEKTFPVGHWDPLMLQGFITQLKLELGCGGRVICIGPLVMISKTYILEYDALTKNNNIAFQNGLTDKNIEFVRSAGSILTNYEWSSDLARQAKAMAVSNPLPPEDVFFGIDVWAQNHGNPKRVTYPPRNGGGTNVGVAVARLSDFGLASGIFAPAWPYQHFPNSARAVERSMWDGDDLPQDLDCSCGTKSTHRTDEYLRYPITKYAREYPAGSKSFFYTNFERAFALHDATLDHVYDGKKQHSQVGAQSILPDLPRPARTSQMRRDAVVVVYGELRDSPPRLAILAERVRGAQAEKAVSLTRELVNVDSKVMLFKLDMDNDTSLQARISFRKRDSVTKMKVGFYLRFEDE</sequence>
<dbReference type="InterPro" id="IPR032979">
    <property type="entry name" value="ENGase"/>
</dbReference>
<dbReference type="InterPro" id="IPR005201">
    <property type="entry name" value="TIM_ENGase"/>
</dbReference>
<proteinExistence type="predicted"/>
<dbReference type="AlphaFoldDB" id="A0A4U0VQB6"/>
<dbReference type="EMBL" id="NAJN01002530">
    <property type="protein sequence ID" value="TKA51523.1"/>
    <property type="molecule type" value="Genomic_DNA"/>
</dbReference>
<evidence type="ECO:0000313" key="2">
    <source>
        <dbReference type="EMBL" id="TKA51523.1"/>
    </source>
</evidence>
<dbReference type="Proteomes" id="UP000308768">
    <property type="component" value="Unassembled WGS sequence"/>
</dbReference>
<evidence type="ECO:0000259" key="1">
    <source>
        <dbReference type="Pfam" id="PF03644"/>
    </source>
</evidence>
<feature type="domain" description="Cytosolic endo-beta-N-acetylglucosaminidase TIM barrel" evidence="1">
    <location>
        <begin position="1"/>
        <end position="239"/>
    </location>
</feature>
<reference evidence="2 3" key="1">
    <citation type="submission" date="2017-03" db="EMBL/GenBank/DDBJ databases">
        <title>Genomes of endolithic fungi from Antarctica.</title>
        <authorList>
            <person name="Coleine C."/>
            <person name="Masonjones S."/>
            <person name="Stajich J.E."/>
        </authorList>
    </citation>
    <scope>NUCLEOTIDE SEQUENCE [LARGE SCALE GENOMIC DNA]</scope>
    <source>
        <strain evidence="2 3">CCFEE 5187</strain>
    </source>
</reference>
<feature type="non-terminal residue" evidence="2">
    <location>
        <position position="363"/>
    </location>
</feature>
<dbReference type="PANTHER" id="PTHR13246:SF1">
    <property type="entry name" value="CYTOSOLIC ENDO-BETA-N-ACETYLGLUCOSAMINIDASE"/>
    <property type="match status" value="1"/>
</dbReference>
<dbReference type="Pfam" id="PF03644">
    <property type="entry name" value="Glyco_hydro_85"/>
    <property type="match status" value="1"/>
</dbReference>